<protein>
    <submittedName>
        <fullName evidence="2">Uncharacterized protein</fullName>
    </submittedName>
</protein>
<feature type="non-terminal residue" evidence="2">
    <location>
        <position position="1"/>
    </location>
</feature>
<dbReference type="EMBL" id="MIGC01004587">
    <property type="protein sequence ID" value="PHJ17905.1"/>
    <property type="molecule type" value="Genomic_DNA"/>
</dbReference>
<dbReference type="RefSeq" id="XP_067919619.1">
    <property type="nucleotide sequence ID" value="XM_068068406.1"/>
</dbReference>
<dbReference type="GeneID" id="94431617"/>
<gene>
    <name evidence="2" type="ORF">CSUI_008272</name>
</gene>
<organism evidence="2 3">
    <name type="scientific">Cystoisospora suis</name>
    <dbReference type="NCBI Taxonomy" id="483139"/>
    <lineage>
        <taxon>Eukaryota</taxon>
        <taxon>Sar</taxon>
        <taxon>Alveolata</taxon>
        <taxon>Apicomplexa</taxon>
        <taxon>Conoidasida</taxon>
        <taxon>Coccidia</taxon>
        <taxon>Eucoccidiorida</taxon>
        <taxon>Eimeriorina</taxon>
        <taxon>Sarcocystidae</taxon>
        <taxon>Cystoisospora</taxon>
    </lineage>
</organism>
<proteinExistence type="predicted"/>
<evidence type="ECO:0000313" key="2">
    <source>
        <dbReference type="EMBL" id="PHJ17905.1"/>
    </source>
</evidence>
<dbReference type="Proteomes" id="UP000221165">
    <property type="component" value="Unassembled WGS sequence"/>
</dbReference>
<reference evidence="2 3" key="1">
    <citation type="journal article" date="2017" name="Int. J. Parasitol.">
        <title>The genome of the protozoan parasite Cystoisospora suis and a reverse vaccinology approach to identify vaccine candidates.</title>
        <authorList>
            <person name="Palmieri N."/>
            <person name="Shrestha A."/>
            <person name="Ruttkowski B."/>
            <person name="Beck T."/>
            <person name="Vogl C."/>
            <person name="Tomley F."/>
            <person name="Blake D.P."/>
            <person name="Joachim A."/>
        </authorList>
    </citation>
    <scope>NUCLEOTIDE SEQUENCE [LARGE SCALE GENOMIC DNA]</scope>
    <source>
        <strain evidence="2 3">Wien I</strain>
    </source>
</reference>
<accession>A0A2C6KN25</accession>
<comment type="caution">
    <text evidence="2">The sequence shown here is derived from an EMBL/GenBank/DDBJ whole genome shotgun (WGS) entry which is preliminary data.</text>
</comment>
<name>A0A2C6KN25_9APIC</name>
<feature type="non-terminal residue" evidence="2">
    <location>
        <position position="69"/>
    </location>
</feature>
<evidence type="ECO:0000256" key="1">
    <source>
        <dbReference type="SAM" id="MobiDB-lite"/>
    </source>
</evidence>
<dbReference type="VEuPathDB" id="ToxoDB:CSUI_008272"/>
<feature type="region of interest" description="Disordered" evidence="1">
    <location>
        <begin position="1"/>
        <end position="25"/>
    </location>
</feature>
<dbReference type="AlphaFoldDB" id="A0A2C6KN25"/>
<keyword evidence="3" id="KW-1185">Reference proteome</keyword>
<evidence type="ECO:0000313" key="3">
    <source>
        <dbReference type="Proteomes" id="UP000221165"/>
    </source>
</evidence>
<feature type="compositionally biased region" description="Basic and acidic residues" evidence="1">
    <location>
        <begin position="1"/>
        <end position="14"/>
    </location>
</feature>
<sequence>AREKTRFIPSRTERTPSTPTRDNRRCIKISPGKRISLFFSCKLVVFLSQEERLFVLFSLAFLIKKTVLH</sequence>